<dbReference type="Proteomes" id="UP000703269">
    <property type="component" value="Unassembled WGS sequence"/>
</dbReference>
<evidence type="ECO:0000313" key="3">
    <source>
        <dbReference type="Proteomes" id="UP000703269"/>
    </source>
</evidence>
<feature type="region of interest" description="Disordered" evidence="1">
    <location>
        <begin position="192"/>
        <end position="433"/>
    </location>
</feature>
<keyword evidence="3" id="KW-1185">Reference proteome</keyword>
<dbReference type="EMBL" id="BPQB01000001">
    <property type="protein sequence ID" value="GJE84322.1"/>
    <property type="molecule type" value="Genomic_DNA"/>
</dbReference>
<evidence type="ECO:0000313" key="2">
    <source>
        <dbReference type="EMBL" id="GJE84322.1"/>
    </source>
</evidence>
<feature type="compositionally biased region" description="Polar residues" evidence="1">
    <location>
        <begin position="392"/>
        <end position="403"/>
    </location>
</feature>
<feature type="compositionally biased region" description="Pro residues" evidence="1">
    <location>
        <begin position="584"/>
        <end position="596"/>
    </location>
</feature>
<reference evidence="2 3" key="1">
    <citation type="submission" date="2021-08" db="EMBL/GenBank/DDBJ databases">
        <title>Draft Genome Sequence of Phanerochaete sordida strain YK-624.</title>
        <authorList>
            <person name="Mori T."/>
            <person name="Dohra H."/>
            <person name="Suzuki T."/>
            <person name="Kawagishi H."/>
            <person name="Hirai H."/>
        </authorList>
    </citation>
    <scope>NUCLEOTIDE SEQUENCE [LARGE SCALE GENOMIC DNA]</scope>
    <source>
        <strain evidence="2 3">YK-624</strain>
    </source>
</reference>
<feature type="compositionally biased region" description="Basic and acidic residues" evidence="1">
    <location>
        <begin position="559"/>
        <end position="578"/>
    </location>
</feature>
<protein>
    <submittedName>
        <fullName evidence="2">Uncharacterized protein</fullName>
    </submittedName>
</protein>
<accession>A0A9P3FWD8</accession>
<gene>
    <name evidence="2" type="ORF">PsYK624_003980</name>
</gene>
<dbReference type="OrthoDB" id="2803273at2759"/>
<evidence type="ECO:0000256" key="1">
    <source>
        <dbReference type="SAM" id="MobiDB-lite"/>
    </source>
</evidence>
<dbReference type="AlphaFoldDB" id="A0A9P3FWD8"/>
<comment type="caution">
    <text evidence="2">The sequence shown here is derived from an EMBL/GenBank/DDBJ whole genome shotgun (WGS) entry which is preliminary data.</text>
</comment>
<proteinExistence type="predicted"/>
<name>A0A9P3FWD8_9APHY</name>
<sequence>MFSSLLFPGLNRLAGAAPQLEPDVARPVSTGAASLVALHDAEIVNRSPVLRPSTTAENKLGFTASESVSSNTDAKQLKSPLINCTSHTDENLAPTAVEAGNNSTEEVFHTPLIAAGSDTSLKFKGGNVAASASIQSILEDPPSPTKESLQIRRGKIEPLGLPVPTTYADAANLANLHPEASEFILSAPITPKEPSEDEVAEQQAKVEETESSGNTEEVKGADRSHAEKQSGKSMKEPAELHSPSHPNWAVAPSPSPESIAKKNERRRRGSRQRGEAKSPESKGFQTRHRPSNTPGGPHRRPQRDLSDLDTRSPGSKGGAPEGQQSTPNRSERSTRNRGSPYSGVSKDRQRGTPQKFNTPAPVEDSPGSGSGTRSPLHLAQVDALIKELQKTRGLSETPSPSADRTTRRKKTDNQGPSSEAHAPSLSPAGTPGSVQAKIPWVWVAGHDGVLRPDMRMERPSAAPRVAPAAGSSAFVPAGMQDLPVVAPAFAAPAAFAVPVQAVMASLPSWAIIQPVPTPEQHPSGSAGPFPVTFDGASRGTVGRKDGRPRSRNPSAHSPARPEEEANNWRKSRLPKESGSKAVGPNPPSTAGPPISPVQPSHWPTLDEICAQNGPSAD</sequence>
<feature type="compositionally biased region" description="Basic and acidic residues" evidence="1">
    <location>
        <begin position="216"/>
        <end position="239"/>
    </location>
</feature>
<feature type="region of interest" description="Disordered" evidence="1">
    <location>
        <begin position="516"/>
        <end position="617"/>
    </location>
</feature>
<organism evidence="2 3">
    <name type="scientific">Phanerochaete sordida</name>
    <dbReference type="NCBI Taxonomy" id="48140"/>
    <lineage>
        <taxon>Eukaryota</taxon>
        <taxon>Fungi</taxon>
        <taxon>Dikarya</taxon>
        <taxon>Basidiomycota</taxon>
        <taxon>Agaricomycotina</taxon>
        <taxon>Agaricomycetes</taxon>
        <taxon>Polyporales</taxon>
        <taxon>Phanerochaetaceae</taxon>
        <taxon>Phanerochaete</taxon>
    </lineage>
</organism>